<name>A0ACC0BW19_CATRO</name>
<dbReference type="Proteomes" id="UP001060085">
    <property type="component" value="Linkage Group LG02"/>
</dbReference>
<evidence type="ECO:0000313" key="2">
    <source>
        <dbReference type="Proteomes" id="UP001060085"/>
    </source>
</evidence>
<proteinExistence type="predicted"/>
<dbReference type="EMBL" id="CM044702">
    <property type="protein sequence ID" value="KAI5676880.1"/>
    <property type="molecule type" value="Genomic_DNA"/>
</dbReference>
<reference evidence="2" key="1">
    <citation type="journal article" date="2023" name="Nat. Plants">
        <title>Single-cell RNA sequencing provides a high-resolution roadmap for understanding the multicellular compartmentation of specialized metabolism.</title>
        <authorList>
            <person name="Sun S."/>
            <person name="Shen X."/>
            <person name="Li Y."/>
            <person name="Li Y."/>
            <person name="Wang S."/>
            <person name="Li R."/>
            <person name="Zhang H."/>
            <person name="Shen G."/>
            <person name="Guo B."/>
            <person name="Wei J."/>
            <person name="Xu J."/>
            <person name="St-Pierre B."/>
            <person name="Chen S."/>
            <person name="Sun C."/>
        </authorList>
    </citation>
    <scope>NUCLEOTIDE SEQUENCE [LARGE SCALE GENOMIC DNA]</scope>
</reference>
<comment type="caution">
    <text evidence="1">The sequence shown here is derived from an EMBL/GenBank/DDBJ whole genome shotgun (WGS) entry which is preliminary data.</text>
</comment>
<protein>
    <submittedName>
        <fullName evidence="1">Uncharacterized protein</fullName>
    </submittedName>
</protein>
<sequence length="479" mass="53625">MTGIPSAKPLAIFWLSYGVDSISMKHCACLLLSSSELSLHSLSFGVFKTLGFPPNPSALPLLFFSRFRYSMLLWCSSAYFVTFDCLLVSSSVISLIFCWPLHCVGEIPKEEKIVETQAISSKKEETKALNISTSQKGQGTNSKGPEIEAYKPKIPYLLALNRDRSKDKMRKYPNMQNILKEMLSRKRRIDKASTYTLGEECSAILINKEKLPQKINGRKKNKSTVLKPKKNFPDSKNSYLAPSPQSEPTPLPVATVTTTVSLHHACLFDHHSTLAATTTTILLPLFLFSMTFSPVLPSSLLVTTVGTDPSSSRYSHYHGLSSPCMANRVTRHSSSGHLSTNSGDNDSFYTNCDNPSPPLVTMSRKTTASASSRRARIADLSSPEINLLIPPFPDRITDKLNKTWFEMRKKSRIGPERTIDPTLDNQLEISNLFMSLGWVEEQVTTTSSDIIDDETIFWSGFEYNELERRWIARLGLSRQ</sequence>
<keyword evidence="2" id="KW-1185">Reference proteome</keyword>
<organism evidence="1 2">
    <name type="scientific">Catharanthus roseus</name>
    <name type="common">Madagascar periwinkle</name>
    <name type="synonym">Vinca rosea</name>
    <dbReference type="NCBI Taxonomy" id="4058"/>
    <lineage>
        <taxon>Eukaryota</taxon>
        <taxon>Viridiplantae</taxon>
        <taxon>Streptophyta</taxon>
        <taxon>Embryophyta</taxon>
        <taxon>Tracheophyta</taxon>
        <taxon>Spermatophyta</taxon>
        <taxon>Magnoliopsida</taxon>
        <taxon>eudicotyledons</taxon>
        <taxon>Gunneridae</taxon>
        <taxon>Pentapetalae</taxon>
        <taxon>asterids</taxon>
        <taxon>lamiids</taxon>
        <taxon>Gentianales</taxon>
        <taxon>Apocynaceae</taxon>
        <taxon>Rauvolfioideae</taxon>
        <taxon>Vinceae</taxon>
        <taxon>Catharanthinae</taxon>
        <taxon>Catharanthus</taxon>
    </lineage>
</organism>
<accession>A0ACC0BW19</accession>
<evidence type="ECO:0000313" key="1">
    <source>
        <dbReference type="EMBL" id="KAI5676880.1"/>
    </source>
</evidence>
<gene>
    <name evidence="1" type="ORF">M9H77_07830</name>
</gene>